<feature type="compositionally biased region" description="Low complexity" evidence="1">
    <location>
        <begin position="1"/>
        <end position="16"/>
    </location>
</feature>
<reference evidence="3" key="1">
    <citation type="submission" date="2015-01" db="EMBL/GenBank/DDBJ databases">
        <authorList>
            <person name="Aksoy S."/>
            <person name="Warren W."/>
            <person name="Wilson R.K."/>
        </authorList>
    </citation>
    <scope>NUCLEOTIDE SEQUENCE [LARGE SCALE GENOMIC DNA]</scope>
    <source>
        <strain evidence="3">IAEA</strain>
    </source>
</reference>
<organism evidence="2 3">
    <name type="scientific">Glossina palpalis gambiensis</name>
    <dbReference type="NCBI Taxonomy" id="67801"/>
    <lineage>
        <taxon>Eukaryota</taxon>
        <taxon>Metazoa</taxon>
        <taxon>Ecdysozoa</taxon>
        <taxon>Arthropoda</taxon>
        <taxon>Hexapoda</taxon>
        <taxon>Insecta</taxon>
        <taxon>Pterygota</taxon>
        <taxon>Neoptera</taxon>
        <taxon>Endopterygota</taxon>
        <taxon>Diptera</taxon>
        <taxon>Brachycera</taxon>
        <taxon>Muscomorpha</taxon>
        <taxon>Hippoboscoidea</taxon>
        <taxon>Glossinidae</taxon>
        <taxon>Glossina</taxon>
    </lineage>
</organism>
<dbReference type="Proteomes" id="UP000092460">
    <property type="component" value="Unassembled WGS sequence"/>
</dbReference>
<proteinExistence type="predicted"/>
<sequence length="119" mass="12713">MVNRSNNSNNNNNSNNGNGGNGPAADAAASVNNRRNAANAAAAAAAAEWVHEDMDHFSFDDSDRFEEDSLCSWSSEPESLYNNWRGWKKPSNYGLGNGSTTLGAVDVANNTRENTVTDS</sequence>
<dbReference type="STRING" id="67801.A0A1B0APC0"/>
<dbReference type="AlphaFoldDB" id="A0A1B0APC0"/>
<evidence type="ECO:0000313" key="2">
    <source>
        <dbReference type="EnsemblMetazoa" id="GPPI003720-PA"/>
    </source>
</evidence>
<dbReference type="EnsemblMetazoa" id="GPPI003720-RA">
    <property type="protein sequence ID" value="GPPI003720-PA"/>
    <property type="gene ID" value="GPPI003720"/>
</dbReference>
<feature type="compositionally biased region" description="Polar residues" evidence="1">
    <location>
        <begin position="98"/>
        <end position="119"/>
    </location>
</feature>
<reference evidence="2" key="2">
    <citation type="submission" date="2020-05" db="UniProtKB">
        <authorList>
            <consortium name="EnsemblMetazoa"/>
        </authorList>
    </citation>
    <scope>IDENTIFICATION</scope>
    <source>
        <strain evidence="2">IAEA</strain>
    </source>
</reference>
<protein>
    <submittedName>
        <fullName evidence="2">Uncharacterized protein</fullName>
    </submittedName>
</protein>
<feature type="region of interest" description="Disordered" evidence="1">
    <location>
        <begin position="92"/>
        <end position="119"/>
    </location>
</feature>
<evidence type="ECO:0000256" key="1">
    <source>
        <dbReference type="SAM" id="MobiDB-lite"/>
    </source>
</evidence>
<accession>A0A1B0APC0</accession>
<dbReference type="VEuPathDB" id="VectorBase:GPPI003720"/>
<dbReference type="EMBL" id="JXJN01001297">
    <property type="status" value="NOT_ANNOTATED_CDS"/>
    <property type="molecule type" value="Genomic_DNA"/>
</dbReference>
<feature type="compositionally biased region" description="Low complexity" evidence="1">
    <location>
        <begin position="23"/>
        <end position="38"/>
    </location>
</feature>
<name>A0A1B0APC0_9MUSC</name>
<evidence type="ECO:0000313" key="3">
    <source>
        <dbReference type="Proteomes" id="UP000092460"/>
    </source>
</evidence>
<keyword evidence="3" id="KW-1185">Reference proteome</keyword>
<feature type="region of interest" description="Disordered" evidence="1">
    <location>
        <begin position="1"/>
        <end position="38"/>
    </location>
</feature>